<dbReference type="GO" id="GO:0043165">
    <property type="term" value="P:Gram-negative-bacterium-type cell outer membrane assembly"/>
    <property type="evidence" value="ECO:0007669"/>
    <property type="project" value="UniProtKB-UniRule"/>
</dbReference>
<proteinExistence type="inferred from homology"/>
<dbReference type="GO" id="GO:0017089">
    <property type="term" value="F:glycolipid transfer activity"/>
    <property type="evidence" value="ECO:0007669"/>
    <property type="project" value="TreeGrafter"/>
</dbReference>
<dbReference type="InterPro" id="IPR014340">
    <property type="entry name" value="LptA"/>
</dbReference>
<dbReference type="PANTHER" id="PTHR36504:SF1">
    <property type="entry name" value="LIPOPOLYSACCHARIDE EXPORT SYSTEM PROTEIN LPTA"/>
    <property type="match status" value="1"/>
</dbReference>
<evidence type="ECO:0000256" key="2">
    <source>
        <dbReference type="ARBA" id="ARBA00022729"/>
    </source>
</evidence>
<feature type="domain" description="Organic solvent tolerance-like N-terminal" evidence="5">
    <location>
        <begin position="30"/>
        <end position="142"/>
    </location>
</feature>
<dbReference type="InterPro" id="IPR052037">
    <property type="entry name" value="LPS_export_LptA"/>
</dbReference>
<evidence type="ECO:0000256" key="4">
    <source>
        <dbReference type="HAMAP-Rule" id="MF_01914"/>
    </source>
</evidence>
<dbReference type="GO" id="GO:0030288">
    <property type="term" value="C:outer membrane-bounded periplasmic space"/>
    <property type="evidence" value="ECO:0007669"/>
    <property type="project" value="TreeGrafter"/>
</dbReference>
<evidence type="ECO:0000313" key="7">
    <source>
        <dbReference type="Proteomes" id="UP000245362"/>
    </source>
</evidence>
<evidence type="ECO:0000259" key="5">
    <source>
        <dbReference type="Pfam" id="PF03968"/>
    </source>
</evidence>
<dbReference type="OrthoDB" id="5295619at2"/>
<dbReference type="RefSeq" id="WP_109319504.1">
    <property type="nucleotide sequence ID" value="NZ_QFWT01000004.1"/>
</dbReference>
<keyword evidence="3 4" id="KW-0574">Periplasm</keyword>
<evidence type="ECO:0000256" key="1">
    <source>
        <dbReference type="ARBA" id="ARBA00022448"/>
    </source>
</evidence>
<evidence type="ECO:0000313" key="6">
    <source>
        <dbReference type="EMBL" id="PWI33780.1"/>
    </source>
</evidence>
<keyword evidence="2 4" id="KW-0732">Signal</keyword>
<dbReference type="Proteomes" id="UP000245362">
    <property type="component" value="Unassembled WGS sequence"/>
</dbReference>
<accession>A0A2U3BAF5</accession>
<dbReference type="HAMAP" id="MF_01914">
    <property type="entry name" value="LPS_assembly_LptA"/>
    <property type="match status" value="1"/>
</dbReference>
<comment type="similarity">
    <text evidence="4">Belongs to the LptA family.</text>
</comment>
<protein>
    <recommendedName>
        <fullName evidence="4">Lipopolysaccharide export system protein LptA</fullName>
    </recommendedName>
</protein>
<sequence precursor="true">MKLSHLSLIACLFAAPSALALTTDTEQPIYIDSDSQSLDMKSHQVTFSGDVKLKQGSININADRVIVTRSTENDALEKIEAFGNPATFSQLTDEGKTLKGQAKELHYLVSGDQLTMITDAELAQDESLIRGKTITYKISSQKLIADGGKNERVTTVLQPAQLNSQDQ</sequence>
<name>A0A2U3BAF5_9VIBR</name>
<dbReference type="Pfam" id="PF03968">
    <property type="entry name" value="LptD_N"/>
    <property type="match status" value="1"/>
</dbReference>
<gene>
    <name evidence="4 6" type="primary">lptA</name>
    <name evidence="6" type="ORF">DI392_08565</name>
</gene>
<dbReference type="EMBL" id="QFWT01000004">
    <property type="protein sequence ID" value="PWI33780.1"/>
    <property type="molecule type" value="Genomic_DNA"/>
</dbReference>
<evidence type="ECO:0000256" key="3">
    <source>
        <dbReference type="ARBA" id="ARBA00022764"/>
    </source>
</evidence>
<feature type="chain" id="PRO_5015791233" description="Lipopolysaccharide export system protein LptA" evidence="4">
    <location>
        <begin position="21"/>
        <end position="167"/>
    </location>
</feature>
<comment type="subcellular location">
    <subcellularLocation>
        <location evidence="4">Periplasm</location>
    </subcellularLocation>
</comment>
<comment type="subunit">
    <text evidence="4">Component of the lipopolysaccharide transport and assembly complex.</text>
</comment>
<dbReference type="AlphaFoldDB" id="A0A2U3BAF5"/>
<feature type="signal peptide" evidence="4">
    <location>
        <begin position="1"/>
        <end position="20"/>
    </location>
</feature>
<dbReference type="GO" id="GO:0009279">
    <property type="term" value="C:cell outer membrane"/>
    <property type="evidence" value="ECO:0007669"/>
    <property type="project" value="TreeGrafter"/>
</dbReference>
<dbReference type="InterPro" id="IPR005653">
    <property type="entry name" value="OstA-like_N"/>
</dbReference>
<organism evidence="6 7">
    <name type="scientific">Vibrio albus</name>
    <dbReference type="NCBI Taxonomy" id="2200953"/>
    <lineage>
        <taxon>Bacteria</taxon>
        <taxon>Pseudomonadati</taxon>
        <taxon>Pseudomonadota</taxon>
        <taxon>Gammaproteobacteria</taxon>
        <taxon>Vibrionales</taxon>
        <taxon>Vibrionaceae</taxon>
        <taxon>Vibrio</taxon>
    </lineage>
</organism>
<comment type="function">
    <text evidence="4">Involved in the assembly of lipopolysaccharide (LPS). Required for the translocation of LPS from the inner membrane to the outer membrane. May form a bridge between the inner membrane and the outer membrane, via interactions with LptC and LptD, thereby facilitating LPS transfer across the periplasm.</text>
</comment>
<keyword evidence="7" id="KW-1185">Reference proteome</keyword>
<dbReference type="PANTHER" id="PTHR36504">
    <property type="entry name" value="LIPOPOLYSACCHARIDE EXPORT SYSTEM PROTEIN LPTA"/>
    <property type="match status" value="1"/>
</dbReference>
<dbReference type="Gene3D" id="2.60.450.10">
    <property type="entry name" value="Lipopolysaccharide (LPS) transport protein A like domain"/>
    <property type="match status" value="1"/>
</dbReference>
<comment type="caution">
    <text evidence="6">The sequence shown here is derived from an EMBL/GenBank/DDBJ whole genome shotgun (WGS) entry which is preliminary data.</text>
</comment>
<reference evidence="6 7" key="1">
    <citation type="submission" date="2018-05" db="EMBL/GenBank/DDBJ databases">
        <title>Vibrio limimaris sp. nov., isolated from marine sediment.</title>
        <authorList>
            <person name="Li C.-M."/>
        </authorList>
    </citation>
    <scope>NUCLEOTIDE SEQUENCE [LARGE SCALE GENOMIC DNA]</scope>
    <source>
        <strain evidence="6 7">E4404</strain>
    </source>
</reference>
<dbReference type="GO" id="GO:0015920">
    <property type="term" value="P:lipopolysaccharide transport"/>
    <property type="evidence" value="ECO:0007669"/>
    <property type="project" value="UniProtKB-UniRule"/>
</dbReference>
<keyword evidence="1 4" id="KW-0813">Transport</keyword>
<dbReference type="GO" id="GO:0001530">
    <property type="term" value="F:lipopolysaccharide binding"/>
    <property type="evidence" value="ECO:0007669"/>
    <property type="project" value="InterPro"/>
</dbReference>
<dbReference type="NCBIfam" id="TIGR03002">
    <property type="entry name" value="outer_YhbN_LptA"/>
    <property type="match status" value="1"/>
</dbReference>